<evidence type="ECO:0000256" key="1">
    <source>
        <dbReference type="ARBA" id="ARBA00004370"/>
    </source>
</evidence>
<comment type="subcellular location">
    <subcellularLocation>
        <location evidence="1">Membrane</location>
    </subcellularLocation>
</comment>
<organism evidence="6 7">
    <name type="scientific">Candidatus Kaiserbacteria bacterium RIFCSPLOWO2_01_FULL_51_21</name>
    <dbReference type="NCBI Taxonomy" id="1798508"/>
    <lineage>
        <taxon>Bacteria</taxon>
        <taxon>Candidatus Kaiseribacteriota</taxon>
    </lineage>
</organism>
<protein>
    <recommendedName>
        <fullName evidence="8">Penicillin-binding protein 2</fullName>
    </recommendedName>
</protein>
<evidence type="ECO:0000259" key="5">
    <source>
        <dbReference type="Pfam" id="PF03717"/>
    </source>
</evidence>
<dbReference type="PANTHER" id="PTHR30627">
    <property type="entry name" value="PEPTIDOGLYCAN D,D-TRANSPEPTIDASE"/>
    <property type="match status" value="1"/>
</dbReference>
<feature type="transmembrane region" description="Helical" evidence="3">
    <location>
        <begin position="116"/>
        <end position="137"/>
    </location>
</feature>
<dbReference type="Pfam" id="PF00905">
    <property type="entry name" value="Transpeptidase"/>
    <property type="match status" value="1"/>
</dbReference>
<dbReference type="InterPro" id="IPR012338">
    <property type="entry name" value="Beta-lactam/transpept-like"/>
</dbReference>
<sequence>MSNTHKTASAVFALARRGLLPLPCSARKSGRHPFPWPVQVLTKGIVRFSEWKYKYLAGYTTLVMRFRDIKKRLRSIFERRWNYEIEPDEIFLDSTNLPLFDKSQFEGQLEKPVSKFSLIALGVFFVFVSVAGIWRIWTLQVIEGSAYADLSENNHLKHSVIFASRGVIYDRSGMELAWNDQSPEEEFPKRRYAEVPGNAHVIGFVNYPQKDDTGVYFQDTFIGKDGVERELGERLSGQNGLKIIETDAKGVVQSESVLEPPKDGEDVTLSIDANINRKLYEILAATAKEQGYRGGAGAVIDILSGELLALTSYPEYLPSVLAEGKESALIDRYVNDSATPFLNRAVSGLYAPGSIVKPFVALGALDQGVIDPGKIIISTGSIKVPNPYAPGQYSIFKDWKALGPVDMRRAIAFSSDVYFYEIGGGFEGQRGLGIKNIEKYMKLFGIGEESGVNLPGEVGGTIPGPEWKAVEFPEDSTWRVGDTYNTAIGQYGFQVTPLQMLRGVAAIANDGNLLTPTILKIATSTPQTIPISQTYFEIVKEGMRMGVTEGTASGLSIPGFPVAAKTGTAQLGARNEYMNSWVMGFFPYREPRYAFVVVMDRAPAGTLVGGVYAARQFLLWLSVYAPDYLAESK</sequence>
<gene>
    <name evidence="6" type="ORF">A3A35_03140</name>
</gene>
<evidence type="ECO:0000256" key="2">
    <source>
        <dbReference type="ARBA" id="ARBA00023136"/>
    </source>
</evidence>
<dbReference type="Pfam" id="PF03717">
    <property type="entry name" value="PBP_dimer"/>
    <property type="match status" value="1"/>
</dbReference>
<dbReference type="Gene3D" id="3.40.710.10">
    <property type="entry name" value="DD-peptidase/beta-lactamase superfamily"/>
    <property type="match status" value="1"/>
</dbReference>
<feature type="domain" description="Penicillin-binding protein transpeptidase" evidence="4">
    <location>
        <begin position="298"/>
        <end position="603"/>
    </location>
</feature>
<feature type="domain" description="Penicillin-binding protein dimerisation" evidence="5">
    <location>
        <begin position="188"/>
        <end position="255"/>
    </location>
</feature>
<dbReference type="Proteomes" id="UP000179115">
    <property type="component" value="Unassembled WGS sequence"/>
</dbReference>
<keyword evidence="3" id="KW-1133">Transmembrane helix</keyword>
<keyword evidence="2 3" id="KW-0472">Membrane</keyword>
<dbReference type="STRING" id="1798508.A3A35_03140"/>
<dbReference type="AlphaFoldDB" id="A0A1F6EE03"/>
<dbReference type="InterPro" id="IPR050515">
    <property type="entry name" value="Beta-lactam/transpept"/>
</dbReference>
<keyword evidence="3" id="KW-0812">Transmembrane</keyword>
<name>A0A1F6EE03_9BACT</name>
<accession>A0A1F6EE03</accession>
<dbReference type="InterPro" id="IPR001460">
    <property type="entry name" value="PCN-bd_Tpept"/>
</dbReference>
<proteinExistence type="predicted"/>
<dbReference type="InterPro" id="IPR036138">
    <property type="entry name" value="PBP_dimer_sf"/>
</dbReference>
<evidence type="ECO:0008006" key="8">
    <source>
        <dbReference type="Google" id="ProtNLM"/>
    </source>
</evidence>
<evidence type="ECO:0000259" key="4">
    <source>
        <dbReference type="Pfam" id="PF00905"/>
    </source>
</evidence>
<evidence type="ECO:0000313" key="6">
    <source>
        <dbReference type="EMBL" id="OGG71881.1"/>
    </source>
</evidence>
<evidence type="ECO:0000313" key="7">
    <source>
        <dbReference type="Proteomes" id="UP000179115"/>
    </source>
</evidence>
<reference evidence="6 7" key="1">
    <citation type="journal article" date="2016" name="Nat. Commun.">
        <title>Thousands of microbial genomes shed light on interconnected biogeochemical processes in an aquifer system.</title>
        <authorList>
            <person name="Anantharaman K."/>
            <person name="Brown C.T."/>
            <person name="Hug L.A."/>
            <person name="Sharon I."/>
            <person name="Castelle C.J."/>
            <person name="Probst A.J."/>
            <person name="Thomas B.C."/>
            <person name="Singh A."/>
            <person name="Wilkins M.J."/>
            <person name="Karaoz U."/>
            <person name="Brodie E.L."/>
            <person name="Williams K.H."/>
            <person name="Hubbard S.S."/>
            <person name="Banfield J.F."/>
        </authorList>
    </citation>
    <scope>NUCLEOTIDE SEQUENCE [LARGE SCALE GENOMIC DNA]</scope>
</reference>
<dbReference type="EMBL" id="MFLV01000007">
    <property type="protein sequence ID" value="OGG71881.1"/>
    <property type="molecule type" value="Genomic_DNA"/>
</dbReference>
<dbReference type="Gene3D" id="3.90.1310.10">
    <property type="entry name" value="Penicillin-binding protein 2a (Domain 2)"/>
    <property type="match status" value="1"/>
</dbReference>
<dbReference type="InterPro" id="IPR005311">
    <property type="entry name" value="PBP_dimer"/>
</dbReference>
<dbReference type="GO" id="GO:0005886">
    <property type="term" value="C:plasma membrane"/>
    <property type="evidence" value="ECO:0007669"/>
    <property type="project" value="TreeGrafter"/>
</dbReference>
<dbReference type="GO" id="GO:0008658">
    <property type="term" value="F:penicillin binding"/>
    <property type="evidence" value="ECO:0007669"/>
    <property type="project" value="InterPro"/>
</dbReference>
<comment type="caution">
    <text evidence="6">The sequence shown here is derived from an EMBL/GenBank/DDBJ whole genome shotgun (WGS) entry which is preliminary data.</text>
</comment>
<dbReference type="SUPFAM" id="SSF56519">
    <property type="entry name" value="Penicillin binding protein dimerisation domain"/>
    <property type="match status" value="1"/>
</dbReference>
<dbReference type="SUPFAM" id="SSF56601">
    <property type="entry name" value="beta-lactamase/transpeptidase-like"/>
    <property type="match status" value="1"/>
</dbReference>
<evidence type="ECO:0000256" key="3">
    <source>
        <dbReference type="SAM" id="Phobius"/>
    </source>
</evidence>
<dbReference type="GO" id="GO:0071555">
    <property type="term" value="P:cell wall organization"/>
    <property type="evidence" value="ECO:0007669"/>
    <property type="project" value="TreeGrafter"/>
</dbReference>